<protein>
    <submittedName>
        <fullName evidence="13">Proton channel OtopLc</fullName>
    </submittedName>
</protein>
<reference evidence="13" key="1">
    <citation type="submission" date="2021-07" db="EMBL/GenBank/DDBJ databases">
        <authorList>
            <person name="Catto M.A."/>
            <person name="Jacobson A."/>
            <person name="Kennedy G."/>
            <person name="Labadie P."/>
            <person name="Hunt B.G."/>
            <person name="Srinivasan R."/>
        </authorList>
    </citation>
    <scope>NUCLEOTIDE SEQUENCE</scope>
    <source>
        <strain evidence="13">PL_HMW_Pooled</strain>
        <tissue evidence="13">Head</tissue>
    </source>
</reference>
<feature type="transmembrane region" description="Helical" evidence="12">
    <location>
        <begin position="265"/>
        <end position="287"/>
    </location>
</feature>
<feature type="transmembrane region" description="Helical" evidence="12">
    <location>
        <begin position="208"/>
        <end position="227"/>
    </location>
</feature>
<keyword evidence="3" id="KW-0813">Transport</keyword>
<feature type="region of interest" description="Disordered" evidence="11">
    <location>
        <begin position="123"/>
        <end position="161"/>
    </location>
</feature>
<dbReference type="GO" id="GO:0005886">
    <property type="term" value="C:plasma membrane"/>
    <property type="evidence" value="ECO:0007669"/>
    <property type="project" value="UniProtKB-SubCell"/>
</dbReference>
<feature type="transmembrane region" description="Helical" evidence="12">
    <location>
        <begin position="655"/>
        <end position="677"/>
    </location>
</feature>
<feature type="transmembrane region" description="Helical" evidence="12">
    <location>
        <begin position="577"/>
        <end position="598"/>
    </location>
</feature>
<comment type="caution">
    <text evidence="13">The sequence shown here is derived from an EMBL/GenBank/DDBJ whole genome shotgun (WGS) entry which is preliminary data.</text>
</comment>
<keyword evidence="8" id="KW-0406">Ion transport</keyword>
<accession>A0AAE1LVE1</accession>
<sequence length="770" mass="83798">ACCRRCTGRRARPAASRLVLLSRCTWLYTEPDPFPPVAAAPETSVAGEVNVDVDVLVRGCGRGGRAGSPGPGALVLTARRRDARDSSLRTSPADALTTAHLALQQWSALTEKPSVEIRDGVQDAADEPGENGGGGDDDGGGQFRGGNGPGPPGDPDSSSSGAGCNRGFMIVTVISIQYMKVVVLMGLALPVSGVLATDTPQSFEAFYLYLYLVSLLFMMYIYIASAWRHRSKVTVKRKRGQRGIRYRLKLLKQTRAVETVRYGSVYLRLAMSACRAILTLGQVHFMLFHNKADEIRRHPCISRIGLAHMIATNVCEWLSVVVEETRHEIAELGTGGHVLADHDELGGLRGNLSSLDFNSTRSTPNPACESATETTEQDVIGNLLLSSGPFLFPCTIEYSLICAVILFEMWKHVRRNRLYRPSVLYDPGISGTHLLFVGPAVHQAGKSEDEGSASRLGSRVDLSTGSRNSRVVEPAETVGEAPDPGDTDDGVETPDSPSTATRSPQHAPSTVSGTGTGGTGATSTLPRRTALHLSVDLTHSQRGMFLGIVLAVATIMSLVLFFALGEADGYQRAAHMLVSYVEGGLHVAVLLAVSMAAFSMRRLGVDRVPFHPLPMDMFLLFVAQTGAYLYSIFSIVGACMIMLKSNEDPSRSTAALRVLVVEVLSVLHAGIQTHFILRAWHTRCVGERQWSDKPGREHITFLIYGNLCAWLVATFCKSRAQFRPLHLNVFGVWPWTVLTHASIPLTIFLHFHSSICLFEVWKNVYKFRPD</sequence>
<evidence type="ECO:0000256" key="9">
    <source>
        <dbReference type="ARBA" id="ARBA00023136"/>
    </source>
</evidence>
<dbReference type="InterPro" id="IPR004878">
    <property type="entry name" value="Otopetrin"/>
</dbReference>
<feature type="non-terminal residue" evidence="13">
    <location>
        <position position="1"/>
    </location>
</feature>
<dbReference type="EMBL" id="JAHWGI010001434">
    <property type="protein sequence ID" value="KAK3932104.1"/>
    <property type="molecule type" value="Genomic_DNA"/>
</dbReference>
<dbReference type="Pfam" id="PF03189">
    <property type="entry name" value="Otopetrin"/>
    <property type="match status" value="1"/>
</dbReference>
<feature type="compositionally biased region" description="Polar residues" evidence="11">
    <location>
        <begin position="495"/>
        <end position="508"/>
    </location>
</feature>
<comment type="similarity">
    <text evidence="2">Belongs to the otopetrin family.</text>
</comment>
<gene>
    <name evidence="13" type="ORF">KUF71_011432</name>
</gene>
<feature type="transmembrane region" description="Helical" evidence="12">
    <location>
        <begin position="698"/>
        <end position="715"/>
    </location>
</feature>
<evidence type="ECO:0000256" key="7">
    <source>
        <dbReference type="ARBA" id="ARBA00022989"/>
    </source>
</evidence>
<dbReference type="GO" id="GO:0015252">
    <property type="term" value="F:proton channel activity"/>
    <property type="evidence" value="ECO:0007669"/>
    <property type="project" value="InterPro"/>
</dbReference>
<keyword evidence="7 12" id="KW-1133">Transmembrane helix</keyword>
<feature type="compositionally biased region" description="Acidic residues" evidence="11">
    <location>
        <begin position="483"/>
        <end position="492"/>
    </location>
</feature>
<evidence type="ECO:0000256" key="4">
    <source>
        <dbReference type="ARBA" id="ARBA00022475"/>
    </source>
</evidence>
<organism evidence="13 14">
    <name type="scientific">Frankliniella fusca</name>
    <dbReference type="NCBI Taxonomy" id="407009"/>
    <lineage>
        <taxon>Eukaryota</taxon>
        <taxon>Metazoa</taxon>
        <taxon>Ecdysozoa</taxon>
        <taxon>Arthropoda</taxon>
        <taxon>Hexapoda</taxon>
        <taxon>Insecta</taxon>
        <taxon>Pterygota</taxon>
        <taxon>Neoptera</taxon>
        <taxon>Paraneoptera</taxon>
        <taxon>Thysanoptera</taxon>
        <taxon>Terebrantia</taxon>
        <taxon>Thripoidea</taxon>
        <taxon>Thripidae</taxon>
        <taxon>Frankliniella</taxon>
    </lineage>
</organism>
<keyword evidence="10" id="KW-0407">Ion channel</keyword>
<evidence type="ECO:0000256" key="12">
    <source>
        <dbReference type="SAM" id="Phobius"/>
    </source>
</evidence>
<evidence type="ECO:0000313" key="14">
    <source>
        <dbReference type="Proteomes" id="UP001219518"/>
    </source>
</evidence>
<feature type="transmembrane region" description="Helical" evidence="12">
    <location>
        <begin position="735"/>
        <end position="758"/>
    </location>
</feature>
<evidence type="ECO:0000256" key="3">
    <source>
        <dbReference type="ARBA" id="ARBA00022448"/>
    </source>
</evidence>
<evidence type="ECO:0000256" key="11">
    <source>
        <dbReference type="SAM" id="MobiDB-lite"/>
    </source>
</evidence>
<keyword evidence="6" id="KW-0375">Hydrogen ion transport</keyword>
<evidence type="ECO:0000313" key="13">
    <source>
        <dbReference type="EMBL" id="KAK3932104.1"/>
    </source>
</evidence>
<keyword evidence="4" id="KW-1003">Cell membrane</keyword>
<evidence type="ECO:0000256" key="8">
    <source>
        <dbReference type="ARBA" id="ARBA00023065"/>
    </source>
</evidence>
<feature type="transmembrane region" description="Helical" evidence="12">
    <location>
        <begin position="618"/>
        <end position="643"/>
    </location>
</feature>
<dbReference type="Proteomes" id="UP001219518">
    <property type="component" value="Unassembled WGS sequence"/>
</dbReference>
<reference evidence="13" key="2">
    <citation type="journal article" date="2023" name="BMC Genomics">
        <title>Pest status, molecular evolution, and epigenetic factors derived from the genome assembly of Frankliniella fusca, a thysanopteran phytovirus vector.</title>
        <authorList>
            <person name="Catto M.A."/>
            <person name="Labadie P.E."/>
            <person name="Jacobson A.L."/>
            <person name="Kennedy G.G."/>
            <person name="Srinivasan R."/>
            <person name="Hunt B.G."/>
        </authorList>
    </citation>
    <scope>NUCLEOTIDE SEQUENCE</scope>
    <source>
        <strain evidence="13">PL_HMW_Pooled</strain>
    </source>
</reference>
<evidence type="ECO:0000256" key="1">
    <source>
        <dbReference type="ARBA" id="ARBA00004651"/>
    </source>
</evidence>
<feature type="region of interest" description="Disordered" evidence="11">
    <location>
        <begin position="444"/>
        <end position="524"/>
    </location>
</feature>
<evidence type="ECO:0000256" key="6">
    <source>
        <dbReference type="ARBA" id="ARBA00022781"/>
    </source>
</evidence>
<name>A0AAE1LVE1_9NEOP</name>
<feature type="transmembrane region" description="Helical" evidence="12">
    <location>
        <begin position="544"/>
        <end position="565"/>
    </location>
</feature>
<evidence type="ECO:0000256" key="10">
    <source>
        <dbReference type="ARBA" id="ARBA00023303"/>
    </source>
</evidence>
<proteinExistence type="inferred from homology"/>
<feature type="transmembrane region" description="Helical" evidence="12">
    <location>
        <begin position="167"/>
        <end position="188"/>
    </location>
</feature>
<dbReference type="PANTHER" id="PTHR21522">
    <property type="entry name" value="PROTON CHANNEL OTOP"/>
    <property type="match status" value="1"/>
</dbReference>
<keyword evidence="14" id="KW-1185">Reference proteome</keyword>
<evidence type="ECO:0000256" key="2">
    <source>
        <dbReference type="ARBA" id="ARBA00006513"/>
    </source>
</evidence>
<dbReference type="PANTHER" id="PTHR21522:SF30">
    <property type="entry name" value="GH01206P"/>
    <property type="match status" value="1"/>
</dbReference>
<keyword evidence="5 12" id="KW-0812">Transmembrane</keyword>
<comment type="subcellular location">
    <subcellularLocation>
        <location evidence="1">Cell membrane</location>
        <topology evidence="1">Multi-pass membrane protein</topology>
    </subcellularLocation>
</comment>
<keyword evidence="9 12" id="KW-0472">Membrane</keyword>
<evidence type="ECO:0000256" key="5">
    <source>
        <dbReference type="ARBA" id="ARBA00022692"/>
    </source>
</evidence>
<feature type="compositionally biased region" description="Acidic residues" evidence="11">
    <location>
        <begin position="124"/>
        <end position="139"/>
    </location>
</feature>
<dbReference type="AlphaFoldDB" id="A0AAE1LVE1"/>